<evidence type="ECO:0000256" key="5">
    <source>
        <dbReference type="ARBA" id="ARBA00022692"/>
    </source>
</evidence>
<dbReference type="Gene3D" id="3.40.710.10">
    <property type="entry name" value="DD-peptidase/beta-lactamase superfamily"/>
    <property type="match status" value="1"/>
</dbReference>
<evidence type="ECO:0000259" key="13">
    <source>
        <dbReference type="Pfam" id="PF00905"/>
    </source>
</evidence>
<dbReference type="InterPro" id="IPR005311">
    <property type="entry name" value="PBP_dimer"/>
</dbReference>
<evidence type="ECO:0000256" key="12">
    <source>
        <dbReference type="SAM" id="Phobius"/>
    </source>
</evidence>
<dbReference type="PANTHER" id="PTHR30627:SF2">
    <property type="entry name" value="PEPTIDOGLYCAN D,D-TRANSPEPTIDASE MRDA"/>
    <property type="match status" value="1"/>
</dbReference>
<evidence type="ECO:0000256" key="6">
    <source>
        <dbReference type="ARBA" id="ARBA00022960"/>
    </source>
</evidence>
<dbReference type="InterPro" id="IPR001460">
    <property type="entry name" value="PCN-bd_Tpept"/>
</dbReference>
<dbReference type="GO" id="GO:0071972">
    <property type="term" value="F:peptidoglycan L,D-transpeptidase activity"/>
    <property type="evidence" value="ECO:0007669"/>
    <property type="project" value="TreeGrafter"/>
</dbReference>
<keyword evidence="16" id="KW-1185">Reference proteome</keyword>
<evidence type="ECO:0000313" key="16">
    <source>
        <dbReference type="Proteomes" id="UP000476064"/>
    </source>
</evidence>
<dbReference type="GO" id="GO:0008360">
    <property type="term" value="P:regulation of cell shape"/>
    <property type="evidence" value="ECO:0007669"/>
    <property type="project" value="UniProtKB-KW"/>
</dbReference>
<keyword evidence="5 12" id="KW-0812">Transmembrane</keyword>
<dbReference type="RefSeq" id="WP_162355739.1">
    <property type="nucleotide sequence ID" value="NZ_CP048209.1"/>
</dbReference>
<accession>A0A6C0FW47</accession>
<feature type="transmembrane region" description="Helical" evidence="12">
    <location>
        <begin position="21"/>
        <end position="43"/>
    </location>
</feature>
<comment type="subcellular location">
    <subcellularLocation>
        <location evidence="2">Cell membrane</location>
    </subcellularLocation>
    <subcellularLocation>
        <location evidence="1">Membrane</location>
        <topology evidence="1">Single-pass membrane protein</topology>
    </subcellularLocation>
</comment>
<dbReference type="InterPro" id="IPR050515">
    <property type="entry name" value="Beta-lactam/transpept"/>
</dbReference>
<dbReference type="KEGG" id="plyc:GXP70_06715"/>
<keyword evidence="10" id="KW-0961">Cell wall biogenesis/degradation</keyword>
<dbReference type="Pfam" id="PF03717">
    <property type="entry name" value="PBP_dimer"/>
    <property type="match status" value="1"/>
</dbReference>
<protein>
    <submittedName>
        <fullName evidence="15">Penicillin-binding protein 2</fullName>
    </submittedName>
</protein>
<dbReference type="GO" id="GO:0008658">
    <property type="term" value="F:penicillin binding"/>
    <property type="evidence" value="ECO:0007669"/>
    <property type="project" value="InterPro"/>
</dbReference>
<dbReference type="SUPFAM" id="SSF56601">
    <property type="entry name" value="beta-lactamase/transpeptidase-like"/>
    <property type="match status" value="1"/>
</dbReference>
<evidence type="ECO:0000256" key="11">
    <source>
        <dbReference type="SAM" id="MobiDB-lite"/>
    </source>
</evidence>
<keyword evidence="6" id="KW-0133">Cell shape</keyword>
<feature type="domain" description="Penicillin-binding protein dimerisation" evidence="14">
    <location>
        <begin position="65"/>
        <end position="256"/>
    </location>
</feature>
<evidence type="ECO:0000256" key="10">
    <source>
        <dbReference type="ARBA" id="ARBA00023316"/>
    </source>
</evidence>
<feature type="region of interest" description="Disordered" evidence="11">
    <location>
        <begin position="660"/>
        <end position="702"/>
    </location>
</feature>
<dbReference type="InterPro" id="IPR036138">
    <property type="entry name" value="PBP_dimer_sf"/>
</dbReference>
<dbReference type="AlphaFoldDB" id="A0A6C0FW47"/>
<comment type="similarity">
    <text evidence="3">Belongs to the transpeptidase family.</text>
</comment>
<dbReference type="InterPro" id="IPR012338">
    <property type="entry name" value="Beta-lactam/transpept-like"/>
</dbReference>
<keyword evidence="9 12" id="KW-0472">Membrane</keyword>
<dbReference type="GO" id="GO:0071555">
    <property type="term" value="P:cell wall organization"/>
    <property type="evidence" value="ECO:0007669"/>
    <property type="project" value="UniProtKB-KW"/>
</dbReference>
<feature type="domain" description="Penicillin-binding protein transpeptidase" evidence="13">
    <location>
        <begin position="309"/>
        <end position="650"/>
    </location>
</feature>
<name>A0A6C0FW47_9BACL</name>
<feature type="compositionally biased region" description="Gly residues" evidence="11">
    <location>
        <begin position="673"/>
        <end position="694"/>
    </location>
</feature>
<keyword evidence="7" id="KW-0573">Peptidoglycan synthesis</keyword>
<keyword evidence="8 12" id="KW-1133">Transmembrane helix</keyword>
<dbReference type="PANTHER" id="PTHR30627">
    <property type="entry name" value="PEPTIDOGLYCAN D,D-TRANSPEPTIDASE"/>
    <property type="match status" value="1"/>
</dbReference>
<dbReference type="GO" id="GO:0005886">
    <property type="term" value="C:plasma membrane"/>
    <property type="evidence" value="ECO:0007669"/>
    <property type="project" value="UniProtKB-SubCell"/>
</dbReference>
<dbReference type="Proteomes" id="UP000476064">
    <property type="component" value="Chromosome"/>
</dbReference>
<dbReference type="EMBL" id="CP048209">
    <property type="protein sequence ID" value="QHT59673.1"/>
    <property type="molecule type" value="Genomic_DNA"/>
</dbReference>
<proteinExistence type="inferred from homology"/>
<evidence type="ECO:0000259" key="14">
    <source>
        <dbReference type="Pfam" id="PF03717"/>
    </source>
</evidence>
<evidence type="ECO:0000256" key="3">
    <source>
        <dbReference type="ARBA" id="ARBA00007171"/>
    </source>
</evidence>
<gene>
    <name evidence="15" type="ORF">GXP70_06715</name>
</gene>
<dbReference type="Gene3D" id="3.90.1310.10">
    <property type="entry name" value="Penicillin-binding protein 2a (Domain 2)"/>
    <property type="match status" value="1"/>
</dbReference>
<keyword evidence="4" id="KW-1003">Cell membrane</keyword>
<reference evidence="15 16" key="1">
    <citation type="submission" date="2020-01" db="EMBL/GenBank/DDBJ databases">
        <title>Paenibacillus sp. nov., isolated from tomato rhizosphere.</title>
        <authorList>
            <person name="Weon H.-Y."/>
            <person name="Lee S.A."/>
        </authorList>
    </citation>
    <scope>NUCLEOTIDE SEQUENCE [LARGE SCALE GENOMIC DNA]</scope>
    <source>
        <strain evidence="15 16">12200R-189</strain>
    </source>
</reference>
<evidence type="ECO:0000256" key="9">
    <source>
        <dbReference type="ARBA" id="ARBA00023136"/>
    </source>
</evidence>
<sequence>MRPQDDDAKSQENRKRNGFTLRLNMFFGMTFIVFSILIVRLAILQFVDSPKFQEQLNDNGTRSVKIPPIRGNILDSQGVQLAYSTSTQSLYYTIQPGLKDADADKLAQQLFDIFAKYGDPAQSLTVKEIKKRMDLAHIQNTYAVPRRIKMGLSEKEIAYFSENRELYPGFDIMEESVRNYDKDDVAVQLIGYLKKYRGVRESMNKYKNIADQEDAKLQYLDDEDVGVDGLEYMYQDVLRGENGLKEYPVNAKETIIGPPEITVPVKGDNLFLTIDKRVQMMTQQAITDHLAFMKTAPGYYRDGADATTGYAVAMEVKTGKVVAMASMPDYDPSVWSGGSISPEDYAKTTYFQANGTIRQAYPPYDDEKERNRHPSSMVPLGSTQKPLSVLIGLNEKLFTTHDVYRDTGVFYFGKSKPQVAIHDSQGHAYGNIDAADAIAHSSNTFMASEVGNKLYQKYKGIKGVDVWDDYVKQFGLGVLTGSGLLGESKGVIDYYHEAETASSQSALIRASFGQQAKYTTLQLAQYAAMLGNQGKRLQPQFVNKIVDQDGKTVQSFMPKVLNTVTFPQEYWDEIYNGMSRVSVQGFEGFKYNFLRKTGTSEQDVGDRKKVENSVFIALAPAEDPVLAVAVVVPDGGFGAYGAAPIARKIFDAYDEYVGLDGTPHPKPDDTAAGTGGTAGTGTAAGAGTGTGAATGGATNKQQ</sequence>
<evidence type="ECO:0000256" key="8">
    <source>
        <dbReference type="ARBA" id="ARBA00022989"/>
    </source>
</evidence>
<dbReference type="GO" id="GO:0009252">
    <property type="term" value="P:peptidoglycan biosynthetic process"/>
    <property type="evidence" value="ECO:0007669"/>
    <property type="project" value="UniProtKB-KW"/>
</dbReference>
<evidence type="ECO:0000313" key="15">
    <source>
        <dbReference type="EMBL" id="QHT59673.1"/>
    </source>
</evidence>
<evidence type="ECO:0000256" key="4">
    <source>
        <dbReference type="ARBA" id="ARBA00022475"/>
    </source>
</evidence>
<evidence type="ECO:0000256" key="2">
    <source>
        <dbReference type="ARBA" id="ARBA00004236"/>
    </source>
</evidence>
<dbReference type="Pfam" id="PF00905">
    <property type="entry name" value="Transpeptidase"/>
    <property type="match status" value="1"/>
</dbReference>
<organism evidence="15 16">
    <name type="scientific">Paenibacillus lycopersici</name>
    <dbReference type="NCBI Taxonomy" id="2704462"/>
    <lineage>
        <taxon>Bacteria</taxon>
        <taxon>Bacillati</taxon>
        <taxon>Bacillota</taxon>
        <taxon>Bacilli</taxon>
        <taxon>Bacillales</taxon>
        <taxon>Paenibacillaceae</taxon>
        <taxon>Paenibacillus</taxon>
    </lineage>
</organism>
<dbReference type="SUPFAM" id="SSF56519">
    <property type="entry name" value="Penicillin binding protein dimerisation domain"/>
    <property type="match status" value="1"/>
</dbReference>
<evidence type="ECO:0000256" key="7">
    <source>
        <dbReference type="ARBA" id="ARBA00022984"/>
    </source>
</evidence>
<evidence type="ECO:0000256" key="1">
    <source>
        <dbReference type="ARBA" id="ARBA00004167"/>
    </source>
</evidence>